<feature type="domain" description="NADP-dependent oxidoreductase" evidence="1">
    <location>
        <begin position="25"/>
        <end position="277"/>
    </location>
</feature>
<proteinExistence type="predicted"/>
<accession>A0ABP8MDQ5</accession>
<dbReference type="InterPro" id="IPR036812">
    <property type="entry name" value="NAD(P)_OxRdtase_dom_sf"/>
</dbReference>
<comment type="caution">
    <text evidence="2">The sequence shown here is derived from an EMBL/GenBank/DDBJ whole genome shotgun (WGS) entry which is preliminary data.</text>
</comment>
<organism evidence="2 3">
    <name type="scientific">Ravibacter arvi</name>
    <dbReference type="NCBI Taxonomy" id="2051041"/>
    <lineage>
        <taxon>Bacteria</taxon>
        <taxon>Pseudomonadati</taxon>
        <taxon>Bacteroidota</taxon>
        <taxon>Cytophagia</taxon>
        <taxon>Cytophagales</taxon>
        <taxon>Spirosomataceae</taxon>
        <taxon>Ravibacter</taxon>
    </lineage>
</organism>
<protein>
    <submittedName>
        <fullName evidence="2">Aldo/keto reductase</fullName>
    </submittedName>
</protein>
<evidence type="ECO:0000259" key="1">
    <source>
        <dbReference type="Pfam" id="PF00248"/>
    </source>
</evidence>
<dbReference type="CDD" id="cd19097">
    <property type="entry name" value="AKR_unchar"/>
    <property type="match status" value="1"/>
</dbReference>
<dbReference type="Gene3D" id="3.20.20.100">
    <property type="entry name" value="NADP-dependent oxidoreductase domain"/>
    <property type="match status" value="1"/>
</dbReference>
<dbReference type="SUPFAM" id="SSF51430">
    <property type="entry name" value="NAD(P)-linked oxidoreductase"/>
    <property type="match status" value="1"/>
</dbReference>
<dbReference type="InterPro" id="IPR020471">
    <property type="entry name" value="AKR"/>
</dbReference>
<dbReference type="InterPro" id="IPR023210">
    <property type="entry name" value="NADP_OxRdtase_dom"/>
</dbReference>
<evidence type="ECO:0000313" key="3">
    <source>
        <dbReference type="Proteomes" id="UP001501508"/>
    </source>
</evidence>
<dbReference type="PRINTS" id="PR00069">
    <property type="entry name" value="ALDKETRDTASE"/>
</dbReference>
<dbReference type="PANTHER" id="PTHR43312">
    <property type="entry name" value="D-THREO-ALDOSE 1-DEHYDROGENASE"/>
    <property type="match status" value="1"/>
</dbReference>
<name>A0ABP8MDQ5_9BACT</name>
<evidence type="ECO:0000313" key="2">
    <source>
        <dbReference type="EMBL" id="GAA4447439.1"/>
    </source>
</evidence>
<dbReference type="PANTHER" id="PTHR43312:SF1">
    <property type="entry name" value="NADP-DEPENDENT OXIDOREDUCTASE DOMAIN-CONTAINING PROTEIN"/>
    <property type="match status" value="1"/>
</dbReference>
<dbReference type="InterPro" id="IPR053135">
    <property type="entry name" value="AKR2_Oxidoreductase"/>
</dbReference>
<dbReference type="Pfam" id="PF00248">
    <property type="entry name" value="Aldo_ket_red"/>
    <property type="match status" value="1"/>
</dbReference>
<reference evidence="3" key="1">
    <citation type="journal article" date="2019" name="Int. J. Syst. Evol. Microbiol.">
        <title>The Global Catalogue of Microorganisms (GCM) 10K type strain sequencing project: providing services to taxonomists for standard genome sequencing and annotation.</title>
        <authorList>
            <consortium name="The Broad Institute Genomics Platform"/>
            <consortium name="The Broad Institute Genome Sequencing Center for Infectious Disease"/>
            <person name="Wu L."/>
            <person name="Ma J."/>
        </authorList>
    </citation>
    <scope>NUCLEOTIDE SEQUENCE [LARGE SCALE GENOMIC DNA]</scope>
    <source>
        <strain evidence="3">JCM 31920</strain>
    </source>
</reference>
<dbReference type="EMBL" id="BAABEY010000036">
    <property type="protein sequence ID" value="GAA4447439.1"/>
    <property type="molecule type" value="Genomic_DNA"/>
</dbReference>
<sequence length="315" mass="35160">MKKRSLGNTGLEVSEVAFGGVEIGMPYGIGNTENPSEKDAIRLLQTSLDNGINFFDTARLYGNSEQIMGKAFTGRRHEVILASKCRHFRDAGGALPPDALLKPFIENSLHESLEALQTDYIDVYMLHQADLEILSRPLIAEAFAELKKKGVIRATGASVYTPEETATAIRSGQWDVIQLPFNLMNQSHGACFEEAREKKVGVVVRSVLLKGLLSDRGKNLHPALREVEQYIDRYRQFTGGDYPDLPALATRFVLSFPEVASVLVGIDKMEYLQDALVTASYPDLGVNEHKQLLKLAYPDPDFLNLHHWDKMGWLK</sequence>
<dbReference type="RefSeq" id="WP_345032925.1">
    <property type="nucleotide sequence ID" value="NZ_BAABEY010000036.1"/>
</dbReference>
<keyword evidence="3" id="KW-1185">Reference proteome</keyword>
<gene>
    <name evidence="2" type="ORF">GCM10023091_42290</name>
</gene>
<dbReference type="Proteomes" id="UP001501508">
    <property type="component" value="Unassembled WGS sequence"/>
</dbReference>